<evidence type="ECO:0000313" key="9">
    <source>
        <dbReference type="Proteomes" id="UP000199376"/>
    </source>
</evidence>
<dbReference type="SUPFAM" id="SSF102712">
    <property type="entry name" value="JAB1/MPN domain"/>
    <property type="match status" value="1"/>
</dbReference>
<keyword evidence="9" id="KW-1185">Reference proteome</keyword>
<dbReference type="CDD" id="cd08071">
    <property type="entry name" value="MPN_DUF2466"/>
    <property type="match status" value="1"/>
</dbReference>
<dbReference type="Pfam" id="PF04002">
    <property type="entry name" value="RadC"/>
    <property type="match status" value="1"/>
</dbReference>
<dbReference type="InterPro" id="IPR001405">
    <property type="entry name" value="UPF0758"/>
</dbReference>
<evidence type="ECO:0000256" key="6">
    <source>
        <dbReference type="ARBA" id="ARBA00023049"/>
    </source>
</evidence>
<dbReference type="GO" id="GO:0008237">
    <property type="term" value="F:metallopeptidase activity"/>
    <property type="evidence" value="ECO:0007669"/>
    <property type="project" value="UniProtKB-KW"/>
</dbReference>
<sequence length="197" mass="22527">MKNQVFSFYESLGEDARQQTDIFELYFPSGYDFLEMDQDTKEDFISENPRVNKALLHALYAGQKMNQYARRILISAKHSESFGRFAQAEMGHLKQEQVCLALLNTQLDMIGWEVVFVGTLTEVSASPREIFQRAMLANAYGIMLAHNHPSGNVLPSEADRQFTKRLKSLGHQLGLPLIDSFIITKSSYWSFFEEEGD</sequence>
<keyword evidence="4" id="KW-0378">Hydrolase</keyword>
<proteinExistence type="inferred from homology"/>
<dbReference type="EMBL" id="FOLI01000003">
    <property type="protein sequence ID" value="SFC00496.1"/>
    <property type="molecule type" value="Genomic_DNA"/>
</dbReference>
<evidence type="ECO:0000256" key="2">
    <source>
        <dbReference type="ARBA" id="ARBA00022670"/>
    </source>
</evidence>
<dbReference type="AlphaFoldDB" id="A0A1I1FNC9"/>
<feature type="domain" description="MPN" evidence="7">
    <location>
        <begin position="72"/>
        <end position="197"/>
    </location>
</feature>
<gene>
    <name evidence="8" type="ORF">SAMN05660453_0816</name>
</gene>
<keyword evidence="6" id="KW-0482">Metalloprotease</keyword>
<comment type="similarity">
    <text evidence="1">Belongs to the UPF0758 family.</text>
</comment>
<protein>
    <submittedName>
        <fullName evidence="8">DNA repair protein RadC</fullName>
    </submittedName>
</protein>
<evidence type="ECO:0000259" key="7">
    <source>
        <dbReference type="PROSITE" id="PS50249"/>
    </source>
</evidence>
<dbReference type="InterPro" id="IPR020891">
    <property type="entry name" value="UPF0758_CS"/>
</dbReference>
<keyword evidence="5" id="KW-0862">Zinc</keyword>
<dbReference type="STRING" id="283737.SAMN05660453_0816"/>
<name>A0A1I1FNC9_9LACO</name>
<evidence type="ECO:0000256" key="1">
    <source>
        <dbReference type="ARBA" id="ARBA00010243"/>
    </source>
</evidence>
<dbReference type="Gene3D" id="3.40.140.10">
    <property type="entry name" value="Cytidine Deaminase, domain 2"/>
    <property type="match status" value="1"/>
</dbReference>
<dbReference type="InterPro" id="IPR025657">
    <property type="entry name" value="RadC_JAB"/>
</dbReference>
<evidence type="ECO:0000256" key="4">
    <source>
        <dbReference type="ARBA" id="ARBA00022801"/>
    </source>
</evidence>
<reference evidence="8 9" key="1">
    <citation type="submission" date="2016-10" db="EMBL/GenBank/DDBJ databases">
        <authorList>
            <person name="de Groot N.N."/>
        </authorList>
    </citation>
    <scope>NUCLEOTIDE SEQUENCE [LARGE SCALE GENOMIC DNA]</scope>
    <source>
        <strain evidence="8 9">DSM 19113</strain>
    </source>
</reference>
<dbReference type="Proteomes" id="UP000199376">
    <property type="component" value="Unassembled WGS sequence"/>
</dbReference>
<dbReference type="PROSITE" id="PS50249">
    <property type="entry name" value="MPN"/>
    <property type="match status" value="1"/>
</dbReference>
<dbReference type="GO" id="GO:0046872">
    <property type="term" value="F:metal ion binding"/>
    <property type="evidence" value="ECO:0007669"/>
    <property type="project" value="UniProtKB-KW"/>
</dbReference>
<dbReference type="PROSITE" id="PS01302">
    <property type="entry name" value="UPF0758"/>
    <property type="match status" value="1"/>
</dbReference>
<dbReference type="PANTHER" id="PTHR30471">
    <property type="entry name" value="DNA REPAIR PROTEIN RADC"/>
    <property type="match status" value="1"/>
</dbReference>
<dbReference type="GO" id="GO:0006508">
    <property type="term" value="P:proteolysis"/>
    <property type="evidence" value="ECO:0007669"/>
    <property type="project" value="UniProtKB-KW"/>
</dbReference>
<dbReference type="PANTHER" id="PTHR30471:SF3">
    <property type="entry name" value="UPF0758 PROTEIN YEES-RELATED"/>
    <property type="match status" value="1"/>
</dbReference>
<accession>A0A1I1FNC9</accession>
<dbReference type="RefSeq" id="WP_342027620.1">
    <property type="nucleotide sequence ID" value="NZ_FOLI01000003.1"/>
</dbReference>
<keyword evidence="3" id="KW-0479">Metal-binding</keyword>
<dbReference type="InterPro" id="IPR037518">
    <property type="entry name" value="MPN"/>
</dbReference>
<evidence type="ECO:0000256" key="5">
    <source>
        <dbReference type="ARBA" id="ARBA00022833"/>
    </source>
</evidence>
<evidence type="ECO:0000313" key="8">
    <source>
        <dbReference type="EMBL" id="SFC00496.1"/>
    </source>
</evidence>
<evidence type="ECO:0000256" key="3">
    <source>
        <dbReference type="ARBA" id="ARBA00022723"/>
    </source>
</evidence>
<organism evidence="8 9">
    <name type="scientific">Fructobacillus durionis</name>
    <dbReference type="NCBI Taxonomy" id="283737"/>
    <lineage>
        <taxon>Bacteria</taxon>
        <taxon>Bacillati</taxon>
        <taxon>Bacillota</taxon>
        <taxon>Bacilli</taxon>
        <taxon>Lactobacillales</taxon>
        <taxon>Lactobacillaceae</taxon>
        <taxon>Fructobacillus</taxon>
    </lineage>
</organism>
<keyword evidence="2" id="KW-0645">Protease</keyword>